<dbReference type="EMBL" id="LS483447">
    <property type="protein sequence ID" value="SQH72510.1"/>
    <property type="molecule type" value="Genomic_DNA"/>
</dbReference>
<gene>
    <name evidence="1" type="ORF">NCTC12858_00333</name>
</gene>
<protein>
    <submittedName>
        <fullName evidence="1">Uncharacterized protein</fullName>
    </submittedName>
</protein>
<keyword evidence="2" id="KW-1185">Reference proteome</keyword>
<dbReference type="Proteomes" id="UP000249300">
    <property type="component" value="Chromosome 1"/>
</dbReference>
<dbReference type="AlphaFoldDB" id="A0A2X4PIK8"/>
<evidence type="ECO:0000313" key="2">
    <source>
        <dbReference type="Proteomes" id="UP000249300"/>
    </source>
</evidence>
<sequence length="40" mass="4564">MQKSYALRIFDIAGVLMYSAEHFQLSQAIDISSWASGHKY</sequence>
<accession>A0A2X4PIK8</accession>
<organism evidence="1 2">
    <name type="scientific">Porphyromonas crevioricanis</name>
    <dbReference type="NCBI Taxonomy" id="393921"/>
    <lineage>
        <taxon>Bacteria</taxon>
        <taxon>Pseudomonadati</taxon>
        <taxon>Bacteroidota</taxon>
        <taxon>Bacteroidia</taxon>
        <taxon>Bacteroidales</taxon>
        <taxon>Porphyromonadaceae</taxon>
        <taxon>Porphyromonas</taxon>
    </lineage>
</organism>
<name>A0A2X4PIK8_9PORP</name>
<dbReference type="KEGG" id="pcre:NCTC12858_00333"/>
<evidence type="ECO:0000313" key="1">
    <source>
        <dbReference type="EMBL" id="SQH72510.1"/>
    </source>
</evidence>
<proteinExistence type="predicted"/>
<reference evidence="1 2" key="1">
    <citation type="submission" date="2018-06" db="EMBL/GenBank/DDBJ databases">
        <authorList>
            <consortium name="Pathogen Informatics"/>
            <person name="Doyle S."/>
        </authorList>
    </citation>
    <scope>NUCLEOTIDE SEQUENCE [LARGE SCALE GENOMIC DNA]</scope>
    <source>
        <strain evidence="1 2">NCTC12858</strain>
    </source>
</reference>